<proteinExistence type="predicted"/>
<protein>
    <submittedName>
        <fullName evidence="3">Nitrilase</fullName>
    </submittedName>
</protein>
<keyword evidence="1" id="KW-0378">Hydrolase</keyword>
<dbReference type="SUPFAM" id="SSF56317">
    <property type="entry name" value="Carbon-nitrogen hydrolase"/>
    <property type="match status" value="1"/>
</dbReference>
<dbReference type="Proteomes" id="UP000036503">
    <property type="component" value="Unassembled WGS sequence"/>
</dbReference>
<dbReference type="PROSITE" id="PS50263">
    <property type="entry name" value="CN_HYDROLASE"/>
    <property type="match status" value="1"/>
</dbReference>
<accession>A0A0J6WVS5</accession>
<dbReference type="Pfam" id="PF00795">
    <property type="entry name" value="CN_hydrolase"/>
    <property type="match status" value="1"/>
</dbReference>
<dbReference type="CDD" id="cd07197">
    <property type="entry name" value="nitrilase"/>
    <property type="match status" value="1"/>
</dbReference>
<dbReference type="STRING" id="39029.BSR42_11010"/>
<dbReference type="InterPro" id="IPR003010">
    <property type="entry name" value="C-N_Hydrolase"/>
</dbReference>
<dbReference type="PATRIC" id="fig|1122219.3.peg.2132"/>
<comment type="caution">
    <text evidence="3">The sequence shown here is derived from an EMBL/GenBank/DDBJ whole genome shotgun (WGS) entry which is preliminary data.</text>
</comment>
<dbReference type="InParanoid" id="A0A0J6WVS5"/>
<evidence type="ECO:0000313" key="3">
    <source>
        <dbReference type="EMBL" id="KMO85912.1"/>
    </source>
</evidence>
<dbReference type="Gene3D" id="3.60.110.10">
    <property type="entry name" value="Carbon-nitrogen hydrolase"/>
    <property type="match status" value="1"/>
</dbReference>
<sequence>MGISVVTFQARWGEKNDNLQRILEYIDHAAKMGSDLIVFPEMSLTGYDDEADVSQKLKMQTRLAETIPGPSTEKVAVAAKKQGIYVMFGMPEAFQGHVYNSLAICAPDGNIFSYRKMHLPLQEPHWATPGDTPLIISTPWGLIGCGICYDSYSFPELIRYYAAKGCRIYINATAFAKSRNPNRARTTLEASVLREDMYIISANLGGVDLFTDFLGGSSIMGPSKIYGEVHYYAGRTFDDPAAAESEMYSAVVDLTLATRSLYVEGENGKAADFRPRQYAKMYEELAENRNKS</sequence>
<organism evidence="3 4">
    <name type="scientific">Megasphaera cerevisiae DSM 20462</name>
    <dbReference type="NCBI Taxonomy" id="1122219"/>
    <lineage>
        <taxon>Bacteria</taxon>
        <taxon>Bacillati</taxon>
        <taxon>Bacillota</taxon>
        <taxon>Negativicutes</taxon>
        <taxon>Veillonellales</taxon>
        <taxon>Veillonellaceae</taxon>
        <taxon>Megasphaera</taxon>
    </lineage>
</organism>
<dbReference type="PANTHER" id="PTHR43674:SF16">
    <property type="entry name" value="CARBON-NITROGEN FAMILY, PUTATIVE (AFU_ORTHOLOGUE AFUA_5G02350)-RELATED"/>
    <property type="match status" value="1"/>
</dbReference>
<dbReference type="EMBL" id="LEKT01000041">
    <property type="protein sequence ID" value="KMO85912.1"/>
    <property type="molecule type" value="Genomic_DNA"/>
</dbReference>
<reference evidence="3 4" key="1">
    <citation type="submission" date="2015-06" db="EMBL/GenBank/DDBJ databases">
        <title>Draft genome sequence of beer spoilage bacterium Megasphaera cerevisiae type strain 20462.</title>
        <authorList>
            <person name="Kutumbaka K."/>
            <person name="Pasmowitz J."/>
            <person name="Mategko J."/>
            <person name="Reyes D."/>
            <person name="Friedrich A."/>
            <person name="Han S."/>
            <person name="Martens-Habbena W."/>
            <person name="Neal-McKinney J."/>
            <person name="Janagama H.K."/>
            <person name="Nadala C."/>
            <person name="Samadpour M."/>
        </authorList>
    </citation>
    <scope>NUCLEOTIDE SEQUENCE [LARGE SCALE GENOMIC DNA]</scope>
    <source>
        <strain evidence="3 4">DSM 20462</strain>
    </source>
</reference>
<name>A0A0J6WVS5_9FIRM</name>
<gene>
    <name evidence="3" type="ORF">AB840_10915</name>
</gene>
<keyword evidence="4" id="KW-1185">Reference proteome</keyword>
<dbReference type="GO" id="GO:0016811">
    <property type="term" value="F:hydrolase activity, acting on carbon-nitrogen (but not peptide) bonds, in linear amides"/>
    <property type="evidence" value="ECO:0007669"/>
    <property type="project" value="TreeGrafter"/>
</dbReference>
<dbReference type="InterPro" id="IPR050345">
    <property type="entry name" value="Aliph_Amidase/BUP"/>
</dbReference>
<dbReference type="PANTHER" id="PTHR43674">
    <property type="entry name" value="NITRILASE C965.09-RELATED"/>
    <property type="match status" value="1"/>
</dbReference>
<evidence type="ECO:0000259" key="2">
    <source>
        <dbReference type="PROSITE" id="PS50263"/>
    </source>
</evidence>
<feature type="domain" description="CN hydrolase" evidence="2">
    <location>
        <begin position="1"/>
        <end position="254"/>
    </location>
</feature>
<evidence type="ECO:0000256" key="1">
    <source>
        <dbReference type="ARBA" id="ARBA00022801"/>
    </source>
</evidence>
<dbReference type="InterPro" id="IPR036526">
    <property type="entry name" value="C-N_Hydrolase_sf"/>
</dbReference>
<dbReference type="OrthoDB" id="9811121at2"/>
<evidence type="ECO:0000313" key="4">
    <source>
        <dbReference type="Proteomes" id="UP000036503"/>
    </source>
</evidence>
<dbReference type="AlphaFoldDB" id="A0A0J6WVS5"/>